<dbReference type="InterPro" id="IPR023286">
    <property type="entry name" value="ABATE_dom_sf"/>
</dbReference>
<dbReference type="SUPFAM" id="SSF160904">
    <property type="entry name" value="Jann2411-like"/>
    <property type="match status" value="1"/>
</dbReference>
<gene>
    <name evidence="2" type="ORF">H4W81_001328</name>
</gene>
<accession>A0ABR9K971</accession>
<comment type="caution">
    <text evidence="2">The sequence shown here is derived from an EMBL/GenBank/DDBJ whole genome shotgun (WGS) entry which is preliminary data.</text>
</comment>
<dbReference type="PANTHER" id="PTHR35525">
    <property type="entry name" value="BLL6575 PROTEIN"/>
    <property type="match status" value="1"/>
</dbReference>
<dbReference type="InterPro" id="IPR010852">
    <property type="entry name" value="ABATE"/>
</dbReference>
<proteinExistence type="predicted"/>
<evidence type="ECO:0000259" key="1">
    <source>
        <dbReference type="Pfam" id="PF11706"/>
    </source>
</evidence>
<organism evidence="2 3">
    <name type="scientific">Nonomuraea africana</name>
    <dbReference type="NCBI Taxonomy" id="46171"/>
    <lineage>
        <taxon>Bacteria</taxon>
        <taxon>Bacillati</taxon>
        <taxon>Actinomycetota</taxon>
        <taxon>Actinomycetes</taxon>
        <taxon>Streptosporangiales</taxon>
        <taxon>Streptosporangiaceae</taxon>
        <taxon>Nonomuraea</taxon>
    </lineage>
</organism>
<sequence length="191" mass="20278">MSMTTGPLLGEPLPIELANTAYAVRGRPREGLPSAEHLAAWLESVRSRLPLPLPSELVVTEADLASARELRASVRALAEAAVTGAAPPARALATLNERSRSAPRWRELRWDGRPVALTHAAAPPVAAALSAVAEAAVDLFAGPGLAALRACQGPGCVLFFVKDHPRREWCSAGCGSRARAARHYERAREGR</sequence>
<evidence type="ECO:0000313" key="2">
    <source>
        <dbReference type="EMBL" id="MBE1558549.1"/>
    </source>
</evidence>
<keyword evidence="3" id="KW-1185">Reference proteome</keyword>
<dbReference type="Proteomes" id="UP000661607">
    <property type="component" value="Unassembled WGS sequence"/>
</dbReference>
<protein>
    <submittedName>
        <fullName evidence="2">RNA-binding Zn ribbon-like protein</fullName>
    </submittedName>
</protein>
<evidence type="ECO:0000313" key="3">
    <source>
        <dbReference type="Proteomes" id="UP000661607"/>
    </source>
</evidence>
<name>A0ABR9K971_9ACTN</name>
<dbReference type="InterPro" id="IPR021005">
    <property type="entry name" value="Znf_CGNR"/>
</dbReference>
<dbReference type="PANTHER" id="PTHR35525:SF3">
    <property type="entry name" value="BLL6575 PROTEIN"/>
    <property type="match status" value="1"/>
</dbReference>
<feature type="domain" description="Zinc finger CGNR" evidence="1">
    <location>
        <begin position="148"/>
        <end position="186"/>
    </location>
</feature>
<dbReference type="Gene3D" id="1.10.3300.10">
    <property type="entry name" value="Jann2411-like domain"/>
    <property type="match status" value="1"/>
</dbReference>
<dbReference type="EMBL" id="JADBEF010000001">
    <property type="protein sequence ID" value="MBE1558549.1"/>
    <property type="molecule type" value="Genomic_DNA"/>
</dbReference>
<dbReference type="Pfam" id="PF11706">
    <property type="entry name" value="zf-CGNR"/>
    <property type="match status" value="1"/>
</dbReference>
<dbReference type="Pfam" id="PF07336">
    <property type="entry name" value="ABATE"/>
    <property type="match status" value="1"/>
</dbReference>
<reference evidence="2 3" key="1">
    <citation type="submission" date="2020-10" db="EMBL/GenBank/DDBJ databases">
        <title>Sequencing the genomes of 1000 actinobacteria strains.</title>
        <authorList>
            <person name="Klenk H.-P."/>
        </authorList>
    </citation>
    <scope>NUCLEOTIDE SEQUENCE [LARGE SCALE GENOMIC DNA]</scope>
    <source>
        <strain evidence="2 3">DSM 43748</strain>
    </source>
</reference>